<dbReference type="OrthoDB" id="202041at2759"/>
<keyword evidence="2" id="KW-1185">Reference proteome</keyword>
<dbReference type="EMBL" id="AGNL01040218">
    <property type="protein sequence ID" value="EJK52225.1"/>
    <property type="molecule type" value="Genomic_DNA"/>
</dbReference>
<dbReference type="InterPro" id="IPR011990">
    <property type="entry name" value="TPR-like_helical_dom_sf"/>
</dbReference>
<feature type="non-terminal residue" evidence="1">
    <location>
        <position position="155"/>
    </location>
</feature>
<gene>
    <name evidence="1" type="ORF">THAOC_28528</name>
</gene>
<dbReference type="Proteomes" id="UP000266841">
    <property type="component" value="Unassembled WGS sequence"/>
</dbReference>
<dbReference type="Gene3D" id="1.25.40.10">
    <property type="entry name" value="Tetratricopeptide repeat domain"/>
    <property type="match status" value="1"/>
</dbReference>
<accession>K0RG77</accession>
<dbReference type="AlphaFoldDB" id="K0RG77"/>
<proteinExistence type="predicted"/>
<protein>
    <submittedName>
        <fullName evidence="1">Uncharacterized protein</fullName>
    </submittedName>
</protein>
<sequence>MPSTIPDALAPVLSGTVLGMPQLRHLGEFWNRADRLLHCKLGVPIHHGNLGLAKDVPRAIKLWTEAAELGSVNSDCHLSRMYYLGDIVAEDKLRGIHHCQEAAIKGDVDGLATKAQYAEALLGYRDALEEMRSPQRGSQENRSLKGRIYRLLIGH</sequence>
<reference evidence="1 2" key="1">
    <citation type="journal article" date="2012" name="Genome Biol.">
        <title>Genome and low-iron response of an oceanic diatom adapted to chronic iron limitation.</title>
        <authorList>
            <person name="Lommer M."/>
            <person name="Specht M."/>
            <person name="Roy A.S."/>
            <person name="Kraemer L."/>
            <person name="Andreson R."/>
            <person name="Gutowska M.A."/>
            <person name="Wolf J."/>
            <person name="Bergner S.V."/>
            <person name="Schilhabel M.B."/>
            <person name="Klostermeier U.C."/>
            <person name="Beiko R.G."/>
            <person name="Rosenstiel P."/>
            <person name="Hippler M."/>
            <person name="Laroche J."/>
        </authorList>
    </citation>
    <scope>NUCLEOTIDE SEQUENCE [LARGE SCALE GENOMIC DNA]</scope>
    <source>
        <strain evidence="1 2">CCMP1005</strain>
    </source>
</reference>
<organism evidence="1 2">
    <name type="scientific">Thalassiosira oceanica</name>
    <name type="common">Marine diatom</name>
    <dbReference type="NCBI Taxonomy" id="159749"/>
    <lineage>
        <taxon>Eukaryota</taxon>
        <taxon>Sar</taxon>
        <taxon>Stramenopiles</taxon>
        <taxon>Ochrophyta</taxon>
        <taxon>Bacillariophyta</taxon>
        <taxon>Coscinodiscophyceae</taxon>
        <taxon>Thalassiosirophycidae</taxon>
        <taxon>Thalassiosirales</taxon>
        <taxon>Thalassiosiraceae</taxon>
        <taxon>Thalassiosira</taxon>
    </lineage>
</organism>
<evidence type="ECO:0000313" key="1">
    <source>
        <dbReference type="EMBL" id="EJK52225.1"/>
    </source>
</evidence>
<evidence type="ECO:0000313" key="2">
    <source>
        <dbReference type="Proteomes" id="UP000266841"/>
    </source>
</evidence>
<comment type="caution">
    <text evidence="1">The sequence shown here is derived from an EMBL/GenBank/DDBJ whole genome shotgun (WGS) entry which is preliminary data.</text>
</comment>
<name>K0RG77_THAOC</name>
<dbReference type="SUPFAM" id="SSF81901">
    <property type="entry name" value="HCP-like"/>
    <property type="match status" value="1"/>
</dbReference>